<gene>
    <name evidence="5" type="ORF">FPY71_03920</name>
</gene>
<dbReference type="GO" id="GO:0006974">
    <property type="term" value="P:DNA damage response"/>
    <property type="evidence" value="ECO:0007669"/>
    <property type="project" value="TreeGrafter"/>
</dbReference>
<comment type="caution">
    <text evidence="5">The sequence shown here is derived from an EMBL/GenBank/DDBJ whole genome shotgun (WGS) entry which is preliminary data.</text>
</comment>
<feature type="domain" description="Carbohydrate kinase PfkB" evidence="4">
    <location>
        <begin position="2"/>
        <end position="293"/>
    </location>
</feature>
<sequence>MVLSIGECMVELSPAADGLYRRGFAGDTFNTAWYLRRLLPSEVDVAYFTNVGDDPLSQEMVSFIAGSGVSTRHIRPMAGRVAGLYLISLNGHERSFSYWRDTAAAKALADDEDRLREAVASARVVYFSGITLAILPEERRAAFLRIMAQARQNGTLVAFDPNIRDRLWQGRAACAQGIEAGAEVASICLPSFDDEARIFGDDTPQTIALRYLALGCDEVVVKDGGGDALLMLRGETQGQVVAATKVAKPVDTTGAGDSFGAGYIAARLTGRAPLEAVSHGHATAAKVIQGYGGLVDTSAIAELA</sequence>
<dbReference type="InterPro" id="IPR002173">
    <property type="entry name" value="Carboh/pur_kinase_PfkB_CS"/>
</dbReference>
<dbReference type="AlphaFoldDB" id="A0A5B0E460"/>
<protein>
    <submittedName>
        <fullName evidence="5">Sugar kinase</fullName>
    </submittedName>
</protein>
<dbReference type="OrthoDB" id="9776822at2"/>
<organism evidence="5 6">
    <name type="scientific">Aureimonas fodinaquatilis</name>
    <dbReference type="NCBI Taxonomy" id="2565783"/>
    <lineage>
        <taxon>Bacteria</taxon>
        <taxon>Pseudomonadati</taxon>
        <taxon>Pseudomonadota</taxon>
        <taxon>Alphaproteobacteria</taxon>
        <taxon>Hyphomicrobiales</taxon>
        <taxon>Aurantimonadaceae</taxon>
        <taxon>Aureimonas</taxon>
    </lineage>
</organism>
<dbReference type="PANTHER" id="PTHR43085">
    <property type="entry name" value="HEXOKINASE FAMILY MEMBER"/>
    <property type="match status" value="1"/>
</dbReference>
<dbReference type="PROSITE" id="PS00584">
    <property type="entry name" value="PFKB_KINASES_2"/>
    <property type="match status" value="1"/>
</dbReference>
<dbReference type="SUPFAM" id="SSF53613">
    <property type="entry name" value="Ribokinase-like"/>
    <property type="match status" value="1"/>
</dbReference>
<proteinExistence type="inferred from homology"/>
<evidence type="ECO:0000256" key="3">
    <source>
        <dbReference type="ARBA" id="ARBA00022777"/>
    </source>
</evidence>
<accession>A0A5B0E460</accession>
<dbReference type="Gene3D" id="3.40.1190.20">
    <property type="match status" value="1"/>
</dbReference>
<keyword evidence="2" id="KW-0808">Transferase</keyword>
<dbReference type="Proteomes" id="UP000324738">
    <property type="component" value="Unassembled WGS sequence"/>
</dbReference>
<dbReference type="GO" id="GO:0008673">
    <property type="term" value="F:2-dehydro-3-deoxygluconokinase activity"/>
    <property type="evidence" value="ECO:0007669"/>
    <property type="project" value="TreeGrafter"/>
</dbReference>
<dbReference type="PANTHER" id="PTHR43085:SF15">
    <property type="entry name" value="2-DEHYDRO-3-DEOXYGLUCONOKINASE"/>
    <property type="match status" value="1"/>
</dbReference>
<keyword evidence="3 5" id="KW-0418">Kinase</keyword>
<keyword evidence="6" id="KW-1185">Reference proteome</keyword>
<dbReference type="InterPro" id="IPR011611">
    <property type="entry name" value="PfkB_dom"/>
</dbReference>
<dbReference type="InterPro" id="IPR050306">
    <property type="entry name" value="PfkB_Carbo_kinase"/>
</dbReference>
<dbReference type="InterPro" id="IPR029056">
    <property type="entry name" value="Ribokinase-like"/>
</dbReference>
<evidence type="ECO:0000313" key="5">
    <source>
        <dbReference type="EMBL" id="KAA0972711.1"/>
    </source>
</evidence>
<name>A0A5B0E460_9HYPH</name>
<reference evidence="5 6" key="1">
    <citation type="submission" date="2019-08" db="EMBL/GenBank/DDBJ databases">
        <title>Aureimonas fodiniaquatilis sp. nov., isolated from a coal mine wastewater.</title>
        <authorList>
            <person name="Kim W."/>
        </authorList>
    </citation>
    <scope>NUCLEOTIDE SEQUENCE [LARGE SCALE GENOMIC DNA]</scope>
    <source>
        <strain evidence="5 6">CAU 1482</strain>
    </source>
</reference>
<dbReference type="Pfam" id="PF00294">
    <property type="entry name" value="PfkB"/>
    <property type="match status" value="1"/>
</dbReference>
<dbReference type="CDD" id="cd01166">
    <property type="entry name" value="KdgK"/>
    <property type="match status" value="1"/>
</dbReference>
<evidence type="ECO:0000313" key="6">
    <source>
        <dbReference type="Proteomes" id="UP000324738"/>
    </source>
</evidence>
<dbReference type="GO" id="GO:0005829">
    <property type="term" value="C:cytosol"/>
    <property type="evidence" value="ECO:0007669"/>
    <property type="project" value="TreeGrafter"/>
</dbReference>
<evidence type="ECO:0000256" key="2">
    <source>
        <dbReference type="ARBA" id="ARBA00022679"/>
    </source>
</evidence>
<evidence type="ECO:0000256" key="1">
    <source>
        <dbReference type="ARBA" id="ARBA00010688"/>
    </source>
</evidence>
<evidence type="ECO:0000259" key="4">
    <source>
        <dbReference type="Pfam" id="PF00294"/>
    </source>
</evidence>
<dbReference type="GO" id="GO:0019698">
    <property type="term" value="P:D-galacturonate catabolic process"/>
    <property type="evidence" value="ECO:0007669"/>
    <property type="project" value="TreeGrafter"/>
</dbReference>
<dbReference type="EMBL" id="VTWH01000001">
    <property type="protein sequence ID" value="KAA0972711.1"/>
    <property type="molecule type" value="Genomic_DNA"/>
</dbReference>
<dbReference type="GO" id="GO:0042840">
    <property type="term" value="P:D-glucuronate catabolic process"/>
    <property type="evidence" value="ECO:0007669"/>
    <property type="project" value="TreeGrafter"/>
</dbReference>
<comment type="similarity">
    <text evidence="1">Belongs to the carbohydrate kinase PfkB family.</text>
</comment>